<dbReference type="InterPro" id="IPR002877">
    <property type="entry name" value="RNA_MeTrfase_FtsJ_dom"/>
</dbReference>
<evidence type="ECO:0000256" key="1">
    <source>
        <dbReference type="ARBA" id="ARBA00022603"/>
    </source>
</evidence>
<keyword evidence="2" id="KW-0808">Transferase</keyword>
<dbReference type="AlphaFoldDB" id="A0A453AN36"/>
<dbReference type="InterPro" id="IPR050082">
    <property type="entry name" value="RNA_methyltr_RlmE"/>
</dbReference>
<dbReference type="GO" id="GO:0002181">
    <property type="term" value="P:cytoplasmic translation"/>
    <property type="evidence" value="ECO:0007669"/>
    <property type="project" value="TreeGrafter"/>
</dbReference>
<accession>A0A453AN36</accession>
<keyword evidence="1" id="KW-0489">Methyltransferase</keyword>
<dbReference type="GO" id="GO:0030488">
    <property type="term" value="P:tRNA methylation"/>
    <property type="evidence" value="ECO:0007669"/>
    <property type="project" value="TreeGrafter"/>
</dbReference>
<reference evidence="6" key="2">
    <citation type="journal article" date="2017" name="Nat. Plants">
        <title>The Aegilops tauschii genome reveals multiple impacts of transposons.</title>
        <authorList>
            <person name="Zhao G."/>
            <person name="Zou C."/>
            <person name="Li K."/>
            <person name="Wang K."/>
            <person name="Li T."/>
            <person name="Gao L."/>
            <person name="Zhang X."/>
            <person name="Wang H."/>
            <person name="Yang Z."/>
            <person name="Liu X."/>
            <person name="Jiang W."/>
            <person name="Mao L."/>
            <person name="Kong X."/>
            <person name="Jiao Y."/>
            <person name="Jia J."/>
        </authorList>
    </citation>
    <scope>NUCLEOTIDE SEQUENCE [LARGE SCALE GENOMIC DNA]</scope>
    <source>
        <strain evidence="6">cv. AL8/78</strain>
    </source>
</reference>
<evidence type="ECO:0000259" key="4">
    <source>
        <dbReference type="Pfam" id="PF01728"/>
    </source>
</evidence>
<name>A0A453AN36_AEGTS</name>
<evidence type="ECO:0000256" key="3">
    <source>
        <dbReference type="ARBA" id="ARBA00022691"/>
    </source>
</evidence>
<feature type="domain" description="Ribosomal RNA methyltransferase FtsJ" evidence="4">
    <location>
        <begin position="6"/>
        <end position="56"/>
    </location>
</feature>
<dbReference type="Pfam" id="PF01728">
    <property type="entry name" value="FtsJ"/>
    <property type="match status" value="1"/>
</dbReference>
<dbReference type="EnsemblPlants" id="AET2Gv20202100.1">
    <property type="protein sequence ID" value="AET2Gv20202100.1"/>
    <property type="gene ID" value="AET2Gv20202100"/>
</dbReference>
<dbReference type="Proteomes" id="UP000015105">
    <property type="component" value="Chromosome 2D"/>
</dbReference>
<keyword evidence="3" id="KW-0949">S-adenosyl-L-methionine</keyword>
<protein>
    <recommendedName>
        <fullName evidence="4">Ribosomal RNA methyltransferase FtsJ domain-containing protein</fullName>
    </recommendedName>
</protein>
<reference evidence="6" key="1">
    <citation type="journal article" date="2014" name="Science">
        <title>Ancient hybridizations among the ancestral genomes of bread wheat.</title>
        <authorList>
            <consortium name="International Wheat Genome Sequencing Consortium,"/>
            <person name="Marcussen T."/>
            <person name="Sandve S.R."/>
            <person name="Heier L."/>
            <person name="Spannagl M."/>
            <person name="Pfeifer M."/>
            <person name="Jakobsen K.S."/>
            <person name="Wulff B.B."/>
            <person name="Steuernagel B."/>
            <person name="Mayer K.F."/>
            <person name="Olsen O.A."/>
        </authorList>
    </citation>
    <scope>NUCLEOTIDE SEQUENCE [LARGE SCALE GENOMIC DNA]</scope>
    <source>
        <strain evidence="6">cv. AL8/78</strain>
    </source>
</reference>
<keyword evidence="6" id="KW-1185">Reference proteome</keyword>
<reference evidence="5" key="4">
    <citation type="submission" date="2019-03" db="UniProtKB">
        <authorList>
            <consortium name="EnsemblPlants"/>
        </authorList>
    </citation>
    <scope>IDENTIFICATION</scope>
</reference>
<sequence>MCAGVKRAVDLCAAPGSWSQILSHNLYLQQSYHLTATDMVAGIDLQPMAPIEGVIQV</sequence>
<dbReference type="GO" id="GO:0008175">
    <property type="term" value="F:tRNA methyltransferase activity"/>
    <property type="evidence" value="ECO:0007669"/>
    <property type="project" value="TreeGrafter"/>
</dbReference>
<organism evidence="5 6">
    <name type="scientific">Aegilops tauschii subsp. strangulata</name>
    <name type="common">Goatgrass</name>
    <dbReference type="NCBI Taxonomy" id="200361"/>
    <lineage>
        <taxon>Eukaryota</taxon>
        <taxon>Viridiplantae</taxon>
        <taxon>Streptophyta</taxon>
        <taxon>Embryophyta</taxon>
        <taxon>Tracheophyta</taxon>
        <taxon>Spermatophyta</taxon>
        <taxon>Magnoliopsida</taxon>
        <taxon>Liliopsida</taxon>
        <taxon>Poales</taxon>
        <taxon>Poaceae</taxon>
        <taxon>BOP clade</taxon>
        <taxon>Pooideae</taxon>
        <taxon>Triticodae</taxon>
        <taxon>Triticeae</taxon>
        <taxon>Triticinae</taxon>
        <taxon>Aegilops</taxon>
    </lineage>
</organism>
<evidence type="ECO:0000256" key="2">
    <source>
        <dbReference type="ARBA" id="ARBA00022679"/>
    </source>
</evidence>
<dbReference type="PANTHER" id="PTHR10920:SF12">
    <property type="entry name" value="TRNA (CYTIDINE(32)_GUANOSINE(34)-2'-O)-METHYLTRANSFERASE-RELATED"/>
    <property type="match status" value="1"/>
</dbReference>
<dbReference type="GO" id="GO:0005737">
    <property type="term" value="C:cytoplasm"/>
    <property type="evidence" value="ECO:0007669"/>
    <property type="project" value="TreeGrafter"/>
</dbReference>
<dbReference type="Gramene" id="AET2Gv20202100.1">
    <property type="protein sequence ID" value="AET2Gv20202100.1"/>
    <property type="gene ID" value="AET2Gv20202100"/>
</dbReference>
<dbReference type="InterPro" id="IPR029063">
    <property type="entry name" value="SAM-dependent_MTases_sf"/>
</dbReference>
<dbReference type="Gene3D" id="3.40.50.150">
    <property type="entry name" value="Vaccinia Virus protein VP39"/>
    <property type="match status" value="1"/>
</dbReference>
<reference evidence="5" key="3">
    <citation type="journal article" date="2017" name="Nature">
        <title>Genome sequence of the progenitor of the wheat D genome Aegilops tauschii.</title>
        <authorList>
            <person name="Luo M.C."/>
            <person name="Gu Y.Q."/>
            <person name="Puiu D."/>
            <person name="Wang H."/>
            <person name="Twardziok S.O."/>
            <person name="Deal K.R."/>
            <person name="Huo N."/>
            <person name="Zhu T."/>
            <person name="Wang L."/>
            <person name="Wang Y."/>
            <person name="McGuire P.E."/>
            <person name="Liu S."/>
            <person name="Long H."/>
            <person name="Ramasamy R.K."/>
            <person name="Rodriguez J.C."/>
            <person name="Van S.L."/>
            <person name="Yuan L."/>
            <person name="Wang Z."/>
            <person name="Xia Z."/>
            <person name="Xiao L."/>
            <person name="Anderson O.D."/>
            <person name="Ouyang S."/>
            <person name="Liang Y."/>
            <person name="Zimin A.V."/>
            <person name="Pertea G."/>
            <person name="Qi P."/>
            <person name="Bennetzen J.L."/>
            <person name="Dai X."/>
            <person name="Dawson M.W."/>
            <person name="Muller H.G."/>
            <person name="Kugler K."/>
            <person name="Rivarola-Duarte L."/>
            <person name="Spannagl M."/>
            <person name="Mayer K.F.X."/>
            <person name="Lu F.H."/>
            <person name="Bevan M.W."/>
            <person name="Leroy P."/>
            <person name="Li P."/>
            <person name="You F.M."/>
            <person name="Sun Q."/>
            <person name="Liu Z."/>
            <person name="Lyons E."/>
            <person name="Wicker T."/>
            <person name="Salzberg S.L."/>
            <person name="Devos K.M."/>
            <person name="Dvorak J."/>
        </authorList>
    </citation>
    <scope>NUCLEOTIDE SEQUENCE [LARGE SCALE GENOMIC DNA]</scope>
    <source>
        <strain evidence="5">cv. AL8/78</strain>
    </source>
</reference>
<reference evidence="5" key="5">
    <citation type="journal article" date="2021" name="G3 (Bethesda)">
        <title>Aegilops tauschii genome assembly Aet v5.0 features greater sequence contiguity and improved annotation.</title>
        <authorList>
            <person name="Wang L."/>
            <person name="Zhu T."/>
            <person name="Rodriguez J.C."/>
            <person name="Deal K.R."/>
            <person name="Dubcovsky J."/>
            <person name="McGuire P.E."/>
            <person name="Lux T."/>
            <person name="Spannagl M."/>
            <person name="Mayer K.F.X."/>
            <person name="Baldrich P."/>
            <person name="Meyers B.C."/>
            <person name="Huo N."/>
            <person name="Gu Y.Q."/>
            <person name="Zhou H."/>
            <person name="Devos K.M."/>
            <person name="Bennetzen J.L."/>
            <person name="Unver T."/>
            <person name="Budak H."/>
            <person name="Gulick P.J."/>
            <person name="Galiba G."/>
            <person name="Kalapos B."/>
            <person name="Nelson D.R."/>
            <person name="Li P."/>
            <person name="You F.M."/>
            <person name="Luo M.C."/>
            <person name="Dvorak J."/>
        </authorList>
    </citation>
    <scope>NUCLEOTIDE SEQUENCE [LARGE SCALE GENOMIC DNA]</scope>
    <source>
        <strain evidence="5">cv. AL8/78</strain>
    </source>
</reference>
<dbReference type="PANTHER" id="PTHR10920">
    <property type="entry name" value="RIBOSOMAL RNA METHYLTRANSFERASE"/>
    <property type="match status" value="1"/>
</dbReference>
<proteinExistence type="predicted"/>
<evidence type="ECO:0000313" key="5">
    <source>
        <dbReference type="EnsemblPlants" id="AET2Gv20202100.1"/>
    </source>
</evidence>
<evidence type="ECO:0000313" key="6">
    <source>
        <dbReference type="Proteomes" id="UP000015105"/>
    </source>
</evidence>